<gene>
    <name evidence="2" type="ORF">SMNM65_06550</name>
</gene>
<name>A0A7G1IV55_STRMT</name>
<sequence length="100" mass="10619">MKKSIKKIITTSLLTLTLAGAGGSIVSAATVWYKGTAVYWNYGRTAGLWSYSNVQSSVYEHSATANGAFSGWQSPGVEAHISKFIGTVQLNVTGIVGKYL</sequence>
<dbReference type="AlphaFoldDB" id="A0A7G1IV55"/>
<keyword evidence="1" id="KW-0732">Signal</keyword>
<evidence type="ECO:0000256" key="1">
    <source>
        <dbReference type="SAM" id="SignalP"/>
    </source>
</evidence>
<dbReference type="EMBL" id="AP023349">
    <property type="protein sequence ID" value="BCJ10223.1"/>
    <property type="molecule type" value="Genomic_DNA"/>
</dbReference>
<reference evidence="3" key="1">
    <citation type="submission" date="2020-08" db="EMBL/GenBank/DDBJ databases">
        <title>Complete genome sequence of Streptococcus mitis strain Nm-65.</title>
        <authorList>
            <person name="Tabata A."/>
            <person name="Ohkuni H."/>
            <person name="Nagamune H."/>
        </authorList>
    </citation>
    <scope>NUCLEOTIDE SEQUENCE [LARGE SCALE GENOMIC DNA]</scope>
    <source>
        <strain evidence="3">Nm-65</strain>
    </source>
</reference>
<evidence type="ECO:0008006" key="4">
    <source>
        <dbReference type="Google" id="ProtNLM"/>
    </source>
</evidence>
<evidence type="ECO:0000313" key="2">
    <source>
        <dbReference type="EMBL" id="BCJ10223.1"/>
    </source>
</evidence>
<feature type="signal peptide" evidence="1">
    <location>
        <begin position="1"/>
        <end position="28"/>
    </location>
</feature>
<organism evidence="2 3">
    <name type="scientific">Streptococcus mitis</name>
    <dbReference type="NCBI Taxonomy" id="28037"/>
    <lineage>
        <taxon>Bacteria</taxon>
        <taxon>Bacillati</taxon>
        <taxon>Bacillota</taxon>
        <taxon>Bacilli</taxon>
        <taxon>Lactobacillales</taxon>
        <taxon>Streptococcaceae</taxon>
        <taxon>Streptococcus</taxon>
        <taxon>Streptococcus mitis group</taxon>
    </lineage>
</organism>
<evidence type="ECO:0000313" key="3">
    <source>
        <dbReference type="Proteomes" id="UP000516106"/>
    </source>
</evidence>
<dbReference type="Proteomes" id="UP000516106">
    <property type="component" value="Chromosome"/>
</dbReference>
<protein>
    <recommendedName>
        <fullName evidence="4">Lactococcin 972 family bacteriocin</fullName>
    </recommendedName>
</protein>
<accession>A0A7G1IV55</accession>
<proteinExistence type="predicted"/>
<feature type="chain" id="PRO_5028960154" description="Lactococcin 972 family bacteriocin" evidence="1">
    <location>
        <begin position="29"/>
        <end position="100"/>
    </location>
</feature>